<dbReference type="PIRSF" id="PIRSF006603">
    <property type="entry name" value="DinF"/>
    <property type="match status" value="1"/>
</dbReference>
<keyword evidence="4" id="KW-1003">Cell membrane</keyword>
<proteinExistence type="predicted"/>
<keyword evidence="6 10" id="KW-1133">Transmembrane helix</keyword>
<reference evidence="11 12" key="1">
    <citation type="journal article" date="2018" name="Nat. Biotechnol.">
        <title>A standardized bacterial taxonomy based on genome phylogeny substantially revises the tree of life.</title>
        <authorList>
            <person name="Parks D.H."/>
            <person name="Chuvochina M."/>
            <person name="Waite D.W."/>
            <person name="Rinke C."/>
            <person name="Skarshewski A."/>
            <person name="Chaumeil P.A."/>
            <person name="Hugenholtz P."/>
        </authorList>
    </citation>
    <scope>NUCLEOTIDE SEQUENCE [LARGE SCALE GENOMIC DNA]</scope>
    <source>
        <strain evidence="11">UBA11482</strain>
    </source>
</reference>
<feature type="transmembrane region" description="Helical" evidence="10">
    <location>
        <begin position="93"/>
        <end position="118"/>
    </location>
</feature>
<dbReference type="Proteomes" id="UP000262954">
    <property type="component" value="Unassembled WGS sequence"/>
</dbReference>
<keyword evidence="5 10" id="KW-0812">Transmembrane</keyword>
<feature type="transmembrane region" description="Helical" evidence="10">
    <location>
        <begin position="288"/>
        <end position="307"/>
    </location>
</feature>
<evidence type="ECO:0000256" key="3">
    <source>
        <dbReference type="ARBA" id="ARBA00022449"/>
    </source>
</evidence>
<feature type="transmembrane region" description="Helical" evidence="10">
    <location>
        <begin position="261"/>
        <end position="282"/>
    </location>
</feature>
<protein>
    <recommendedName>
        <fullName evidence="9">Multidrug-efflux transporter</fullName>
    </recommendedName>
</protein>
<dbReference type="GO" id="GO:0042910">
    <property type="term" value="F:xenobiotic transmembrane transporter activity"/>
    <property type="evidence" value="ECO:0007669"/>
    <property type="project" value="InterPro"/>
</dbReference>
<keyword evidence="7" id="KW-0406">Ion transport</keyword>
<dbReference type="GO" id="GO:0005886">
    <property type="term" value="C:plasma membrane"/>
    <property type="evidence" value="ECO:0007669"/>
    <property type="project" value="UniProtKB-SubCell"/>
</dbReference>
<feature type="transmembrane region" description="Helical" evidence="10">
    <location>
        <begin position="130"/>
        <end position="151"/>
    </location>
</feature>
<dbReference type="InterPro" id="IPR002528">
    <property type="entry name" value="MATE_fam"/>
</dbReference>
<evidence type="ECO:0000256" key="4">
    <source>
        <dbReference type="ARBA" id="ARBA00022475"/>
    </source>
</evidence>
<feature type="transmembrane region" description="Helical" evidence="10">
    <location>
        <begin position="63"/>
        <end position="81"/>
    </location>
</feature>
<sequence>MLKKTFRLYRDHYVALLRLGVPIMIGQLGIIIVGFADNMMVGHHTSEELAAASFVNNLFNLPLMFALGFSLGLTPLIGNLVGKNQVAKAGQTLRYGLIANLLLAILLIGVMSVVYVNIDRMGQPEELLPLIKPYFLIHLSGLIFIMLFNAFKQFADGIMDTRISMYILLCGNVLNIIGNYLLIFGPGFFPELGLLGAGFSTLLSRIFTLSVFVYLFFFTSRYGRFKEGFRHLKGDSGKQLLHLTKMGMPIAFQMGMETGSFNLSVIMMGWIGTAALAAHQAVATFTTIGFMLYYGIGSAITILVSNAKGAGEMNKVRSIANAGFHVIILLAVCIVIIMALFRQQVGYLFTDSEEVNGIVALLIIPTMVYQFGDGLQVAYANALRGIGDVKPMALIAFVSYFLVCLPAAYLFGFVCQGGAMGIWWGFPIGLTLAGVLFYSRFRYKMKNSKIV</sequence>
<feature type="transmembrane region" description="Helical" evidence="10">
    <location>
        <begin position="355"/>
        <end position="372"/>
    </location>
</feature>
<evidence type="ECO:0000256" key="7">
    <source>
        <dbReference type="ARBA" id="ARBA00023065"/>
    </source>
</evidence>
<evidence type="ECO:0000313" key="12">
    <source>
        <dbReference type="Proteomes" id="UP000262954"/>
    </source>
</evidence>
<evidence type="ECO:0000256" key="1">
    <source>
        <dbReference type="ARBA" id="ARBA00004651"/>
    </source>
</evidence>
<name>A0A354M002_9BACT</name>
<feature type="transmembrane region" description="Helical" evidence="10">
    <location>
        <begin position="12"/>
        <end position="36"/>
    </location>
</feature>
<evidence type="ECO:0000256" key="9">
    <source>
        <dbReference type="ARBA" id="ARBA00031636"/>
    </source>
</evidence>
<accession>A0A354M002</accession>
<dbReference type="Pfam" id="PF01554">
    <property type="entry name" value="MatE"/>
    <property type="match status" value="2"/>
</dbReference>
<evidence type="ECO:0000256" key="8">
    <source>
        <dbReference type="ARBA" id="ARBA00023136"/>
    </source>
</evidence>
<dbReference type="GO" id="GO:0015297">
    <property type="term" value="F:antiporter activity"/>
    <property type="evidence" value="ECO:0007669"/>
    <property type="project" value="UniProtKB-KW"/>
</dbReference>
<keyword evidence="2" id="KW-0813">Transport</keyword>
<comment type="subcellular location">
    <subcellularLocation>
        <location evidence="1">Cell membrane</location>
        <topology evidence="1">Multi-pass membrane protein</topology>
    </subcellularLocation>
</comment>
<dbReference type="AlphaFoldDB" id="A0A354M002"/>
<dbReference type="GO" id="GO:0006811">
    <property type="term" value="P:monoatomic ion transport"/>
    <property type="evidence" value="ECO:0007669"/>
    <property type="project" value="UniProtKB-KW"/>
</dbReference>
<dbReference type="PANTHER" id="PTHR43298">
    <property type="entry name" value="MULTIDRUG RESISTANCE PROTEIN NORM-RELATED"/>
    <property type="match status" value="1"/>
</dbReference>
<dbReference type="CDD" id="cd13131">
    <property type="entry name" value="MATE_NorM_like"/>
    <property type="match status" value="1"/>
</dbReference>
<feature type="transmembrane region" description="Helical" evidence="10">
    <location>
        <begin position="393"/>
        <end position="414"/>
    </location>
</feature>
<evidence type="ECO:0000256" key="5">
    <source>
        <dbReference type="ARBA" id="ARBA00022692"/>
    </source>
</evidence>
<gene>
    <name evidence="11" type="ORF">DDY73_02440</name>
</gene>
<keyword evidence="3" id="KW-0050">Antiport</keyword>
<evidence type="ECO:0000256" key="2">
    <source>
        <dbReference type="ARBA" id="ARBA00022448"/>
    </source>
</evidence>
<evidence type="ECO:0000256" key="10">
    <source>
        <dbReference type="SAM" id="Phobius"/>
    </source>
</evidence>
<dbReference type="NCBIfam" id="TIGR00797">
    <property type="entry name" value="matE"/>
    <property type="match status" value="1"/>
</dbReference>
<feature type="transmembrane region" description="Helical" evidence="10">
    <location>
        <begin position="195"/>
        <end position="217"/>
    </location>
</feature>
<dbReference type="EMBL" id="DNWC01000035">
    <property type="protein sequence ID" value="HBJ07841.1"/>
    <property type="molecule type" value="Genomic_DNA"/>
</dbReference>
<dbReference type="PANTHER" id="PTHR43298:SF2">
    <property type="entry name" value="FMN_FAD EXPORTER YEEO-RELATED"/>
    <property type="match status" value="1"/>
</dbReference>
<evidence type="ECO:0000313" key="11">
    <source>
        <dbReference type="EMBL" id="HBJ07841.1"/>
    </source>
</evidence>
<feature type="transmembrane region" description="Helical" evidence="10">
    <location>
        <begin position="420"/>
        <end position="439"/>
    </location>
</feature>
<comment type="caution">
    <text evidence="11">The sequence shown here is derived from an EMBL/GenBank/DDBJ whole genome shotgun (WGS) entry which is preliminary data.</text>
</comment>
<keyword evidence="8 10" id="KW-0472">Membrane</keyword>
<feature type="transmembrane region" description="Helical" evidence="10">
    <location>
        <begin position="319"/>
        <end position="343"/>
    </location>
</feature>
<feature type="transmembrane region" description="Helical" evidence="10">
    <location>
        <begin position="163"/>
        <end position="183"/>
    </location>
</feature>
<dbReference type="InterPro" id="IPR050222">
    <property type="entry name" value="MATE_MdtK"/>
</dbReference>
<dbReference type="InterPro" id="IPR048279">
    <property type="entry name" value="MdtK-like"/>
</dbReference>
<dbReference type="RefSeq" id="WP_303008642.1">
    <property type="nucleotide sequence ID" value="NZ_CAUAJF010000039.1"/>
</dbReference>
<evidence type="ECO:0000256" key="6">
    <source>
        <dbReference type="ARBA" id="ARBA00022989"/>
    </source>
</evidence>
<organism evidence="11 12">
    <name type="scientific">Coprobacter fastidiosus</name>
    <dbReference type="NCBI Taxonomy" id="1099853"/>
    <lineage>
        <taxon>Bacteria</taxon>
        <taxon>Pseudomonadati</taxon>
        <taxon>Bacteroidota</taxon>
        <taxon>Bacteroidia</taxon>
        <taxon>Bacteroidales</taxon>
        <taxon>Barnesiellaceae</taxon>
        <taxon>Coprobacter</taxon>
    </lineage>
</organism>